<sequence>MANDVLCTCVWCLQVLNGQDKSVSIATHTRHLIKQKKICPDQANTLTLQQHLATSVQPFLPVADTLTRSSLSSSSVSTLFQTNWSEDGYNHIIDKLASITDLNMDSADEQNNQEESLEVQEELIELLEFQEELIEFIRNISENLIKGLKLYQIKDKHNMSEAAFNEILNVLEIPEISLYKLKKYLENLYKDKAHAKTLCYRHNYMSLYDYALGNKIGPKAPKDFNSFLRPLVDELKLLQDSVPCIDSVTENSFTLYAHILSFSGDLLALAKVMYMTGHNFYKAYCFCSIQGIYCQRNRHIYFPLKPPTRISGYQYNPKTIEQIDSKLHKREVLMVEHWSSTFFKDNQAANSDYILSNSDWYKAEVNQKLFDSSLEIPAYSEDHVFATDNAQEKLYSLSRKYYMNKSELKHLKTYYITALEICAH</sequence>
<evidence type="ECO:0000313" key="2">
    <source>
        <dbReference type="Proteomes" id="UP000789901"/>
    </source>
</evidence>
<reference evidence="1 2" key="1">
    <citation type="submission" date="2021-06" db="EMBL/GenBank/DDBJ databases">
        <authorList>
            <person name="Kallberg Y."/>
            <person name="Tangrot J."/>
            <person name="Rosling A."/>
        </authorList>
    </citation>
    <scope>NUCLEOTIDE SEQUENCE [LARGE SCALE GENOMIC DNA]</scope>
    <source>
        <strain evidence="1 2">120-4 pot B 10/14</strain>
    </source>
</reference>
<evidence type="ECO:0000313" key="1">
    <source>
        <dbReference type="EMBL" id="CAG8698428.1"/>
    </source>
</evidence>
<dbReference type="Proteomes" id="UP000789901">
    <property type="component" value="Unassembled WGS sequence"/>
</dbReference>
<keyword evidence="2" id="KW-1185">Reference proteome</keyword>
<name>A0ABN7UZ64_GIGMA</name>
<comment type="caution">
    <text evidence="1">The sequence shown here is derived from an EMBL/GenBank/DDBJ whole genome shotgun (WGS) entry which is preliminary data.</text>
</comment>
<protein>
    <submittedName>
        <fullName evidence="1">15955_t:CDS:1</fullName>
    </submittedName>
</protein>
<dbReference type="EMBL" id="CAJVQB010007171">
    <property type="protein sequence ID" value="CAG8698428.1"/>
    <property type="molecule type" value="Genomic_DNA"/>
</dbReference>
<organism evidence="1 2">
    <name type="scientific">Gigaspora margarita</name>
    <dbReference type="NCBI Taxonomy" id="4874"/>
    <lineage>
        <taxon>Eukaryota</taxon>
        <taxon>Fungi</taxon>
        <taxon>Fungi incertae sedis</taxon>
        <taxon>Mucoromycota</taxon>
        <taxon>Glomeromycotina</taxon>
        <taxon>Glomeromycetes</taxon>
        <taxon>Diversisporales</taxon>
        <taxon>Gigasporaceae</taxon>
        <taxon>Gigaspora</taxon>
    </lineage>
</organism>
<gene>
    <name evidence="1" type="ORF">GMARGA_LOCUS11968</name>
</gene>
<accession>A0ABN7UZ64</accession>
<proteinExistence type="predicted"/>